<proteinExistence type="predicted"/>
<dbReference type="OrthoDB" id="10263082at2759"/>
<dbReference type="Proteomes" id="UP001165065">
    <property type="component" value="Unassembled WGS sequence"/>
</dbReference>
<dbReference type="AlphaFoldDB" id="A0A9W7GEJ1"/>
<comment type="caution">
    <text evidence="2">The sequence shown here is derived from an EMBL/GenBank/DDBJ whole genome shotgun (WGS) entry which is preliminary data.</text>
</comment>
<accession>A0A9W7GEJ1</accession>
<evidence type="ECO:0000313" key="2">
    <source>
        <dbReference type="EMBL" id="GMI44339.1"/>
    </source>
</evidence>
<gene>
    <name evidence="2" type="ORF">TrCOL_g759</name>
</gene>
<sequence length="830" mass="89773">MGIAFEARGEEKKEIEMSEVHYTPNQKKNGEADKVEPPPASGLTALLFLLAVGLIIGLVAKPSGSTVNVDLTTGGSPSESSGTSESSTKITVDVDVDADIGDVATVPSTAFSLKLPCMWSRFYQDIYSKPAASTATLDIKPIGGTSAHICEASDALDRTDLIVDGQSGDTDYPFGTIKPIATVGEYDSDAELVVGVPDGMGAILLDDNTVRVIVQSESYGPVVRYESYPWFVNGKKASFTGSHIQYVDYDRTMLAAFQDEGAPATAESMVKGSGELVKRAYNLKGELVQARNTTVEADGTVGATKVGAHFSNTDKDGNWATGTYHSHGVVLPTFADWNMMSLCSAHLEEKFQWGSGIGVQDDLYMTNEEWMRLPSDQDSYVGLAAHAVDIENQAMYALGVFTQGGFEKIVEFSTEHADYVAFSPSGYNGNFGATKSLFEAKRKTEYGTRDDGSDYVYPQDIVPARVYIGKKGYDESGNVCHDFLCRNGLRYGMLYGFASDVTAADWDWRDTWHQKHYHGDTMAGRFYPLKSWSWDGTVKNFEHDGSWEFQDYPKGTDGTTYQFWTALGPDTAGKKTEHNAPAFNSNLPSAFIQTSTAGYFGEYSINGAAGIAGIINALAGGVDFPAYMDAEYYLYQGETDVDGMIDLGGKGIRADYNDQSAMTDSSKTHTTFEDIDGFETIQASEGVYAVIQEDGGNVYGERMFITKLHKDTSKPLEYKFIAMSGGNLNTRMMAGVGVPAGVNVAAGNHEFSGVIDLTGLLAKNNDGTFKVSKTSSTGVTKHTAAAAESINDHQLVLGLQAHNMISGVIQYFAADRGGQWLSYRPKLDTA</sequence>
<keyword evidence="3" id="KW-1185">Reference proteome</keyword>
<dbReference type="EMBL" id="BRYA01001477">
    <property type="protein sequence ID" value="GMI44339.1"/>
    <property type="molecule type" value="Genomic_DNA"/>
</dbReference>
<evidence type="ECO:0000313" key="3">
    <source>
        <dbReference type="Proteomes" id="UP001165065"/>
    </source>
</evidence>
<evidence type="ECO:0000256" key="1">
    <source>
        <dbReference type="SAM" id="MobiDB-lite"/>
    </source>
</evidence>
<organism evidence="2 3">
    <name type="scientific">Triparma columacea</name>
    <dbReference type="NCBI Taxonomy" id="722753"/>
    <lineage>
        <taxon>Eukaryota</taxon>
        <taxon>Sar</taxon>
        <taxon>Stramenopiles</taxon>
        <taxon>Ochrophyta</taxon>
        <taxon>Bolidophyceae</taxon>
        <taxon>Parmales</taxon>
        <taxon>Triparmaceae</taxon>
        <taxon>Triparma</taxon>
    </lineage>
</organism>
<reference evidence="3" key="1">
    <citation type="journal article" date="2023" name="Commun. Biol.">
        <title>Genome analysis of Parmales, the sister group of diatoms, reveals the evolutionary specialization of diatoms from phago-mixotrophs to photoautotrophs.</title>
        <authorList>
            <person name="Ban H."/>
            <person name="Sato S."/>
            <person name="Yoshikawa S."/>
            <person name="Yamada K."/>
            <person name="Nakamura Y."/>
            <person name="Ichinomiya M."/>
            <person name="Sato N."/>
            <person name="Blanc-Mathieu R."/>
            <person name="Endo H."/>
            <person name="Kuwata A."/>
            <person name="Ogata H."/>
        </authorList>
    </citation>
    <scope>NUCLEOTIDE SEQUENCE [LARGE SCALE GENOMIC DNA]</scope>
</reference>
<feature type="region of interest" description="Disordered" evidence="1">
    <location>
        <begin position="1"/>
        <end position="36"/>
    </location>
</feature>
<protein>
    <submittedName>
        <fullName evidence="2">Uncharacterized protein</fullName>
    </submittedName>
</protein>
<feature type="compositionally biased region" description="Basic and acidic residues" evidence="1">
    <location>
        <begin position="7"/>
        <end position="19"/>
    </location>
</feature>
<name>A0A9W7GEJ1_9STRA</name>